<dbReference type="AlphaFoldDB" id="A0A067KLW0"/>
<protein>
    <submittedName>
        <fullName evidence="2">Uncharacterized protein</fullName>
    </submittedName>
</protein>
<evidence type="ECO:0000256" key="1">
    <source>
        <dbReference type="SAM" id="MobiDB-lite"/>
    </source>
</evidence>
<evidence type="ECO:0000313" key="3">
    <source>
        <dbReference type="Proteomes" id="UP000027138"/>
    </source>
</evidence>
<dbReference type="Proteomes" id="UP000027138">
    <property type="component" value="Unassembled WGS sequence"/>
</dbReference>
<reference evidence="2 3" key="1">
    <citation type="journal article" date="2014" name="PLoS ONE">
        <title>Global Analysis of Gene Expression Profiles in Physic Nut (Jatropha curcas L.) Seedlings Exposed to Salt Stress.</title>
        <authorList>
            <person name="Zhang L."/>
            <person name="Zhang C."/>
            <person name="Wu P."/>
            <person name="Chen Y."/>
            <person name="Li M."/>
            <person name="Jiang H."/>
            <person name="Wu G."/>
        </authorList>
    </citation>
    <scope>NUCLEOTIDE SEQUENCE [LARGE SCALE GENOMIC DNA]</scope>
    <source>
        <strain evidence="3">cv. GZQX0401</strain>
        <tissue evidence="2">Young leaves</tissue>
    </source>
</reference>
<gene>
    <name evidence="2" type="ORF">JCGZ_13517</name>
</gene>
<name>A0A067KLW0_JATCU</name>
<organism evidence="2 3">
    <name type="scientific">Jatropha curcas</name>
    <name type="common">Barbados nut</name>
    <dbReference type="NCBI Taxonomy" id="180498"/>
    <lineage>
        <taxon>Eukaryota</taxon>
        <taxon>Viridiplantae</taxon>
        <taxon>Streptophyta</taxon>
        <taxon>Embryophyta</taxon>
        <taxon>Tracheophyta</taxon>
        <taxon>Spermatophyta</taxon>
        <taxon>Magnoliopsida</taxon>
        <taxon>eudicotyledons</taxon>
        <taxon>Gunneridae</taxon>
        <taxon>Pentapetalae</taxon>
        <taxon>rosids</taxon>
        <taxon>fabids</taxon>
        <taxon>Malpighiales</taxon>
        <taxon>Euphorbiaceae</taxon>
        <taxon>Crotonoideae</taxon>
        <taxon>Jatropheae</taxon>
        <taxon>Jatropha</taxon>
    </lineage>
</organism>
<feature type="compositionally biased region" description="Polar residues" evidence="1">
    <location>
        <begin position="1"/>
        <end position="10"/>
    </location>
</feature>
<sequence length="70" mass="7071">MVAVSQTGYSSGPWRYGPTSTVSTPGVRAATRLSSPGGFPAIWPTAITLMPVARIPSTGGASLTTGSCLM</sequence>
<proteinExistence type="predicted"/>
<keyword evidence="3" id="KW-1185">Reference proteome</keyword>
<dbReference type="EMBL" id="KK914551">
    <property type="protein sequence ID" value="KDP33245.1"/>
    <property type="molecule type" value="Genomic_DNA"/>
</dbReference>
<feature type="region of interest" description="Disordered" evidence="1">
    <location>
        <begin position="1"/>
        <end position="21"/>
    </location>
</feature>
<accession>A0A067KLW0</accession>
<evidence type="ECO:0000313" key="2">
    <source>
        <dbReference type="EMBL" id="KDP33245.1"/>
    </source>
</evidence>